<accession>A0A5M9JQW1</accession>
<dbReference type="Proteomes" id="UP000322873">
    <property type="component" value="Unassembled WGS sequence"/>
</dbReference>
<keyword evidence="2" id="KW-1185">Reference proteome</keyword>
<sequence>MYVVWHSTATVTANPKRLIIMEMSGCTSQYVCIYPHTEGPDCRLISGELRFLARCWGALRTATWSAAFPCIAADLRGPFGWCCALSRISKVKVCDAICGLVFALAGFFLGQVRILQKFGWLASAALWRNVSRAFCTLGVVAHSAPNYRAANAAAGTAHGGALGTPDDAGHFYQSHHLVIYIPYIPHGCFIYAYQGQYAVDLSYQGVCPSAWQMTNDIIAFISALS</sequence>
<comment type="caution">
    <text evidence="1">The sequence shown here is derived from an EMBL/GenBank/DDBJ whole genome shotgun (WGS) entry which is preliminary data.</text>
</comment>
<reference evidence="1 2" key="1">
    <citation type="submission" date="2019-06" db="EMBL/GenBank/DDBJ databases">
        <title>Genome Sequence of the Brown Rot Fungal Pathogen Monilinia fructicola.</title>
        <authorList>
            <person name="De Miccolis Angelini R.M."/>
            <person name="Landi L."/>
            <person name="Abate D."/>
            <person name="Pollastro S."/>
            <person name="Romanazzi G."/>
            <person name="Faretra F."/>
        </authorList>
    </citation>
    <scope>NUCLEOTIDE SEQUENCE [LARGE SCALE GENOMIC DNA]</scope>
    <source>
        <strain evidence="1 2">Mfrc123</strain>
    </source>
</reference>
<protein>
    <submittedName>
        <fullName evidence="1">Uncharacterized protein</fullName>
    </submittedName>
</protein>
<dbReference type="AlphaFoldDB" id="A0A5M9JQW1"/>
<proteinExistence type="predicted"/>
<evidence type="ECO:0000313" key="1">
    <source>
        <dbReference type="EMBL" id="KAA8571087.1"/>
    </source>
</evidence>
<name>A0A5M9JQW1_MONFR</name>
<gene>
    <name evidence="1" type="ORF">EYC84_000441</name>
</gene>
<evidence type="ECO:0000313" key="2">
    <source>
        <dbReference type="Proteomes" id="UP000322873"/>
    </source>
</evidence>
<organism evidence="1 2">
    <name type="scientific">Monilinia fructicola</name>
    <name type="common">Brown rot fungus</name>
    <name type="synonym">Ciboria fructicola</name>
    <dbReference type="NCBI Taxonomy" id="38448"/>
    <lineage>
        <taxon>Eukaryota</taxon>
        <taxon>Fungi</taxon>
        <taxon>Dikarya</taxon>
        <taxon>Ascomycota</taxon>
        <taxon>Pezizomycotina</taxon>
        <taxon>Leotiomycetes</taxon>
        <taxon>Helotiales</taxon>
        <taxon>Sclerotiniaceae</taxon>
        <taxon>Monilinia</taxon>
    </lineage>
</organism>
<dbReference type="EMBL" id="VICG01000006">
    <property type="protein sequence ID" value="KAA8571087.1"/>
    <property type="molecule type" value="Genomic_DNA"/>
</dbReference>